<dbReference type="GO" id="GO:0008168">
    <property type="term" value="F:methyltransferase activity"/>
    <property type="evidence" value="ECO:0007669"/>
    <property type="project" value="InterPro"/>
</dbReference>
<keyword evidence="2" id="KW-1185">Reference proteome</keyword>
<keyword evidence="1" id="KW-0808">Transferase</keyword>
<accession>A0A6S7K4H1</accession>
<protein>
    <submittedName>
        <fullName evidence="1">RNA-directed DNA polymerase from mobile element jockey</fullName>
    </submittedName>
</protein>
<feature type="non-terminal residue" evidence="1">
    <location>
        <position position="1"/>
    </location>
</feature>
<dbReference type="InterPro" id="IPR015095">
    <property type="entry name" value="AlkB_hom8_N"/>
</dbReference>
<dbReference type="GO" id="GO:0016706">
    <property type="term" value="F:2-oxoglutarate-dependent dioxygenase activity"/>
    <property type="evidence" value="ECO:0007669"/>
    <property type="project" value="InterPro"/>
</dbReference>
<dbReference type="OrthoDB" id="5982943at2759"/>
<evidence type="ECO:0000313" key="1">
    <source>
        <dbReference type="EMBL" id="CAB4039337.1"/>
    </source>
</evidence>
<sequence>MANFFYDIVAIGLDLLMPIKWIKKISADVPWMTDKLKTFIKKRQEAFFSHGPKSNCFKYYRNIVNRERKACKSKYYTTQVHSKEKDNPKTWWSEIKRLGGMKSMNSSLINFINIAGFEDISEQELANRINTAFLEPLSEYKLSSPLERLNLEENPDFLEVSEERVLSQLKKLNPSKSGGPDEVPNWLLREYAVILALPISLLLNASYKQQRLPAIWKLANVSPLPKVKIVQDLKKELRPISLTPNISKVAEHFVVNDYVKPALLKKIDPNQYGAIPKSSTIFALLSMLDLPRSVINWIIDFLSNRFQRVKLSQGCFSDWGAVPSGVPQGTILGPWLFLILINDLSITDTDLWKYVDDTTVSETVDKNQQSRAQTIANEMSQWSQNNKMKLNEEKCKELRISFSKVPRDFNPILINNKSIRVVKSVKLLGLSFDNNLTWNLHIEEVVKKISKRIYYLIQLKRAGIPRNDLVLFYVTCIRSVIDYGIPVIYYSLPKYLRSELERLQKRAIRIICPNTNYEDALISCGLESLSVHHENICTSLFQT</sequence>
<name>A0A6S7K4H1_PARCT</name>
<dbReference type="InterPro" id="IPR000477">
    <property type="entry name" value="RT_dom"/>
</dbReference>
<dbReference type="PROSITE" id="PS50878">
    <property type="entry name" value="RT_POL"/>
    <property type="match status" value="1"/>
</dbReference>
<dbReference type="GO" id="GO:0003964">
    <property type="term" value="F:RNA-directed DNA polymerase activity"/>
    <property type="evidence" value="ECO:0007669"/>
    <property type="project" value="UniProtKB-KW"/>
</dbReference>
<dbReference type="CDD" id="cd01650">
    <property type="entry name" value="RT_nLTR_like"/>
    <property type="match status" value="1"/>
</dbReference>
<dbReference type="Proteomes" id="UP001152795">
    <property type="component" value="Unassembled WGS sequence"/>
</dbReference>
<dbReference type="Pfam" id="PF00078">
    <property type="entry name" value="RVT_1"/>
    <property type="match status" value="1"/>
</dbReference>
<comment type="caution">
    <text evidence="1">The sequence shown here is derived from an EMBL/GenBank/DDBJ whole genome shotgun (WGS) entry which is preliminary data.</text>
</comment>
<proteinExistence type="predicted"/>
<reference evidence="1" key="1">
    <citation type="submission" date="2020-04" db="EMBL/GenBank/DDBJ databases">
        <authorList>
            <person name="Alioto T."/>
            <person name="Alioto T."/>
            <person name="Gomez Garrido J."/>
        </authorList>
    </citation>
    <scope>NUCLEOTIDE SEQUENCE</scope>
    <source>
        <strain evidence="1">A484AB</strain>
    </source>
</reference>
<dbReference type="PANTHER" id="PTHR47510:SF3">
    <property type="entry name" value="ENDO_EXONUCLEASE_PHOSPHATASE DOMAIN-CONTAINING PROTEIN"/>
    <property type="match status" value="1"/>
</dbReference>
<keyword evidence="1" id="KW-0548">Nucleotidyltransferase</keyword>
<dbReference type="AlphaFoldDB" id="A0A6S7K4H1"/>
<organism evidence="1 2">
    <name type="scientific">Paramuricea clavata</name>
    <name type="common">Red gorgonian</name>
    <name type="synonym">Violescent sea-whip</name>
    <dbReference type="NCBI Taxonomy" id="317549"/>
    <lineage>
        <taxon>Eukaryota</taxon>
        <taxon>Metazoa</taxon>
        <taxon>Cnidaria</taxon>
        <taxon>Anthozoa</taxon>
        <taxon>Octocorallia</taxon>
        <taxon>Malacalcyonacea</taxon>
        <taxon>Plexauridae</taxon>
        <taxon>Paramuricea</taxon>
    </lineage>
</organism>
<gene>
    <name evidence="1" type="ORF">PACLA_8A008197</name>
</gene>
<dbReference type="EMBL" id="CACRXK020025240">
    <property type="protein sequence ID" value="CAB4039337.1"/>
    <property type="molecule type" value="Genomic_DNA"/>
</dbReference>
<dbReference type="Pfam" id="PF09004">
    <property type="entry name" value="ALKBH8_N"/>
    <property type="match status" value="1"/>
</dbReference>
<keyword evidence="1" id="KW-0695">RNA-directed DNA polymerase</keyword>
<evidence type="ECO:0000313" key="2">
    <source>
        <dbReference type="Proteomes" id="UP001152795"/>
    </source>
</evidence>
<dbReference type="PANTHER" id="PTHR47510">
    <property type="entry name" value="REVERSE TRANSCRIPTASE DOMAIN-CONTAINING PROTEIN"/>
    <property type="match status" value="1"/>
</dbReference>